<keyword evidence="2" id="KW-0472">Membrane</keyword>
<dbReference type="EMBL" id="CP126221">
    <property type="protein sequence ID" value="WIA22003.1"/>
    <property type="molecule type" value="Genomic_DNA"/>
</dbReference>
<gene>
    <name evidence="3" type="ORF">OEZ85_004357</name>
</gene>
<dbReference type="InterPro" id="IPR040346">
    <property type="entry name" value="GEX1/Brambleberry"/>
</dbReference>
<feature type="transmembrane region" description="Helical" evidence="2">
    <location>
        <begin position="300"/>
        <end position="321"/>
    </location>
</feature>
<evidence type="ECO:0000313" key="3">
    <source>
        <dbReference type="EMBL" id="WIA22003.1"/>
    </source>
</evidence>
<evidence type="ECO:0000256" key="1">
    <source>
        <dbReference type="SAM" id="MobiDB-lite"/>
    </source>
</evidence>
<evidence type="ECO:0000256" key="2">
    <source>
        <dbReference type="SAM" id="Phobius"/>
    </source>
</evidence>
<sequence>MLGSDALEKWEQHAASESGLMNIILGNTCFTSAISAMKQGCTKMDSTNRCWLAIQFTMCFQRASGFKVLDCPTACPKYKRLQACVEDCTAKMDQNTYTTYTQFFGDVFNMCLFLQTQNFQEWTTALVQDMYSQTAAANASLSAIKGQLTSQQQLLQQSLQSLADLQTVQLQVADAAQAGLAEVQAVGALSVGIQQSVNESLAMTSQLLNASEGLLQQSQGIARLMELLLHYQHSGASLLHSLHSSSTTLQDIGFYAACLSVPLLFFTHPPDARLLLLLSVLAAWVAERAALQHILPLQHMLLGGGGGLGAAGGAAAAAAGGGMHYSYLHAVKLGVRVAVLGGGAGLALWMLLRRHAEQQRKEELFQQLKRSYDAASVASKKPQRRRRSGL</sequence>
<feature type="region of interest" description="Disordered" evidence="1">
    <location>
        <begin position="371"/>
        <end position="390"/>
    </location>
</feature>
<proteinExistence type="predicted"/>
<reference evidence="3 4" key="1">
    <citation type="submission" date="2023-05" db="EMBL/GenBank/DDBJ databases">
        <title>A 100% complete, gapless, phased diploid assembly of the Scenedesmus obliquus UTEX 3031 genome.</title>
        <authorList>
            <person name="Biondi T.C."/>
            <person name="Hanschen E.R."/>
            <person name="Kwon T."/>
            <person name="Eng W."/>
            <person name="Kruse C.P.S."/>
            <person name="Koehler S.I."/>
            <person name="Kunde Y."/>
            <person name="Gleasner C.D."/>
            <person name="You Mak K.T."/>
            <person name="Polle J."/>
            <person name="Hovde B.T."/>
            <person name="Starkenburg S.R."/>
        </authorList>
    </citation>
    <scope>NUCLEOTIDE SEQUENCE [LARGE SCALE GENOMIC DNA]</scope>
    <source>
        <strain evidence="3 4">DOE0152z</strain>
    </source>
</reference>
<dbReference type="PANTHER" id="PTHR33538:SF2">
    <property type="entry name" value="PROTEIN GAMETE EXPRESSED 1"/>
    <property type="match status" value="1"/>
</dbReference>
<organism evidence="3 4">
    <name type="scientific">Tetradesmus obliquus</name>
    <name type="common">Green alga</name>
    <name type="synonym">Acutodesmus obliquus</name>
    <dbReference type="NCBI Taxonomy" id="3088"/>
    <lineage>
        <taxon>Eukaryota</taxon>
        <taxon>Viridiplantae</taxon>
        <taxon>Chlorophyta</taxon>
        <taxon>core chlorophytes</taxon>
        <taxon>Chlorophyceae</taxon>
        <taxon>CS clade</taxon>
        <taxon>Sphaeropleales</taxon>
        <taxon>Scenedesmaceae</taxon>
        <taxon>Tetradesmus</taxon>
    </lineage>
</organism>
<dbReference type="PANTHER" id="PTHR33538">
    <property type="entry name" value="PROTEIN GAMETE EXPRESSED 1"/>
    <property type="match status" value="1"/>
</dbReference>
<keyword evidence="2" id="KW-0812">Transmembrane</keyword>
<evidence type="ECO:0000313" key="4">
    <source>
        <dbReference type="Proteomes" id="UP001244341"/>
    </source>
</evidence>
<name>A0ABY8UKG7_TETOB</name>
<keyword evidence="4" id="KW-1185">Reference proteome</keyword>
<protein>
    <recommendedName>
        <fullName evidence="5">Folate receptor-like domain-containing protein</fullName>
    </recommendedName>
</protein>
<feature type="transmembrane region" description="Helical" evidence="2">
    <location>
        <begin position="333"/>
        <end position="352"/>
    </location>
</feature>
<dbReference type="Proteomes" id="UP001244341">
    <property type="component" value="Chromosome 14b"/>
</dbReference>
<accession>A0ABY8UKG7</accession>
<feature type="compositionally biased region" description="Basic residues" evidence="1">
    <location>
        <begin position="381"/>
        <end position="390"/>
    </location>
</feature>
<keyword evidence="2" id="KW-1133">Transmembrane helix</keyword>
<evidence type="ECO:0008006" key="5">
    <source>
        <dbReference type="Google" id="ProtNLM"/>
    </source>
</evidence>